<reference evidence="6" key="1">
    <citation type="submission" date="2013-05" db="EMBL/GenBank/DDBJ databases">
        <title>The Genome sequence of Mucor circinelloides f. circinelloides 1006PhL.</title>
        <authorList>
            <consortium name="The Broad Institute Genomics Platform"/>
            <person name="Cuomo C."/>
            <person name="Earl A."/>
            <person name="Findley K."/>
            <person name="Lee S.C."/>
            <person name="Walker B."/>
            <person name="Young S."/>
            <person name="Zeng Q."/>
            <person name="Gargeya S."/>
            <person name="Fitzgerald M."/>
            <person name="Haas B."/>
            <person name="Abouelleil A."/>
            <person name="Allen A.W."/>
            <person name="Alvarado L."/>
            <person name="Arachchi H.M."/>
            <person name="Berlin A.M."/>
            <person name="Chapman S.B."/>
            <person name="Gainer-Dewar J."/>
            <person name="Goldberg J."/>
            <person name="Griggs A."/>
            <person name="Gujja S."/>
            <person name="Hansen M."/>
            <person name="Howarth C."/>
            <person name="Imamovic A."/>
            <person name="Ireland A."/>
            <person name="Larimer J."/>
            <person name="McCowan C."/>
            <person name="Murphy C."/>
            <person name="Pearson M."/>
            <person name="Poon T.W."/>
            <person name="Priest M."/>
            <person name="Roberts A."/>
            <person name="Saif S."/>
            <person name="Shea T."/>
            <person name="Sisk P."/>
            <person name="Sykes S."/>
            <person name="Wortman J."/>
            <person name="Nusbaum C."/>
            <person name="Birren B."/>
        </authorList>
    </citation>
    <scope>NUCLEOTIDE SEQUENCE [LARGE SCALE GENOMIC DNA]</scope>
    <source>
        <strain evidence="6">1006PhL</strain>
    </source>
</reference>
<dbReference type="STRING" id="1220926.S2JBV4"/>
<evidence type="ECO:0000256" key="2">
    <source>
        <dbReference type="ARBA" id="ARBA00011915"/>
    </source>
</evidence>
<gene>
    <name evidence="5" type="ORF">HMPREF1544_05512</name>
</gene>
<dbReference type="PANTHER" id="PTHR43176:SF3">
    <property type="entry name" value="3-HYDROXYISOBUTYRYL-COA HYDROLASE, MITOCHONDRIAL"/>
    <property type="match status" value="1"/>
</dbReference>
<dbReference type="GO" id="GO:0005739">
    <property type="term" value="C:mitochondrion"/>
    <property type="evidence" value="ECO:0007669"/>
    <property type="project" value="TreeGrafter"/>
</dbReference>
<evidence type="ECO:0000313" key="5">
    <source>
        <dbReference type="EMBL" id="EPB87731.1"/>
    </source>
</evidence>
<protein>
    <recommendedName>
        <fullName evidence="2">3-hydroxyisobutyryl-CoA hydrolase</fullName>
        <ecNumber evidence="2">3.1.2.4</ecNumber>
    </recommendedName>
</protein>
<dbReference type="GO" id="GO:0003860">
    <property type="term" value="F:3-hydroxyisobutyryl-CoA hydrolase activity"/>
    <property type="evidence" value="ECO:0007669"/>
    <property type="project" value="UniProtKB-EC"/>
</dbReference>
<dbReference type="VEuPathDB" id="FungiDB:HMPREF1544_05512"/>
<dbReference type="PANTHER" id="PTHR43176">
    <property type="entry name" value="3-HYDROXYISOBUTYRYL-COA HYDROLASE-RELATED"/>
    <property type="match status" value="1"/>
</dbReference>
<keyword evidence="6" id="KW-1185">Reference proteome</keyword>
<dbReference type="InterPro" id="IPR029045">
    <property type="entry name" value="ClpP/crotonase-like_dom_sf"/>
</dbReference>
<feature type="domain" description="Enoyl-CoA hydratase/isomerase" evidence="4">
    <location>
        <begin position="52"/>
        <end position="371"/>
    </location>
</feature>
<dbReference type="AlphaFoldDB" id="S2JBV4"/>
<dbReference type="OMA" id="TENTVHM"/>
<dbReference type="InterPro" id="IPR045004">
    <property type="entry name" value="ECH_dom"/>
</dbReference>
<dbReference type="OrthoDB" id="448450at2759"/>
<evidence type="ECO:0000259" key="4">
    <source>
        <dbReference type="Pfam" id="PF16113"/>
    </source>
</evidence>
<dbReference type="CDD" id="cd06558">
    <property type="entry name" value="crotonase-like"/>
    <property type="match status" value="1"/>
</dbReference>
<dbReference type="EC" id="3.1.2.4" evidence="2"/>
<dbReference type="eggNOG" id="KOG1684">
    <property type="taxonomic scope" value="Eukaryota"/>
</dbReference>
<sequence length="399" mass="44561">MSVMNRFIPSVKTKHQIKVVCHLGLPSRNYSYVKQRLPSSSLLTEKKNNSIVMTLNNPRFLNAADPEMVEMICSSLKEVERNSANMDMIFIRGAGCSLSAGGDLRVMAAGAQQPDKSDFLHRYLDYIYKSLFQLKILKVPSVSLMNGITVGYGAGLGFCSDFQVATENTVHMMPETRIGHFCDGTSSYHLSRLKGNYGIYLALCAERSRAEDLIYAGIATHFIPSKRLDAMVHHLASLGTPNKAKIKQEMNKFSESLPSNDRLSTLPDISQSEKHALVEHCFKYNTVGKIINALDKEGSRFSLAAKDKILSGSPLAVKLTLELLRKASHLSFKECALLERKLWTLHIGAHDLAEGCTSKLEKRLPVWYPLQNDESRFDIDIQGHYFDKVESLPGLNLMS</sequence>
<dbReference type="InterPro" id="IPR032259">
    <property type="entry name" value="HIBYL-CoA-H"/>
</dbReference>
<evidence type="ECO:0000256" key="3">
    <source>
        <dbReference type="ARBA" id="ARBA00022801"/>
    </source>
</evidence>
<proteinExistence type="predicted"/>
<evidence type="ECO:0000256" key="1">
    <source>
        <dbReference type="ARBA" id="ARBA00001709"/>
    </source>
</evidence>
<dbReference type="EMBL" id="KE123963">
    <property type="protein sequence ID" value="EPB87731.1"/>
    <property type="molecule type" value="Genomic_DNA"/>
</dbReference>
<comment type="catalytic activity">
    <reaction evidence="1">
        <text>3-hydroxy-2-methylpropanoyl-CoA + H2O = 3-hydroxy-2-methylpropanoate + CoA + H(+)</text>
        <dbReference type="Rhea" id="RHEA:20888"/>
        <dbReference type="ChEBI" id="CHEBI:11805"/>
        <dbReference type="ChEBI" id="CHEBI:15377"/>
        <dbReference type="ChEBI" id="CHEBI:15378"/>
        <dbReference type="ChEBI" id="CHEBI:57287"/>
        <dbReference type="ChEBI" id="CHEBI:57340"/>
        <dbReference type="EC" id="3.1.2.4"/>
    </reaction>
</comment>
<keyword evidence="3" id="KW-0378">Hydrolase</keyword>
<organism evidence="5 6">
    <name type="scientific">Mucor circinelloides f. circinelloides (strain 1006PhL)</name>
    <name type="common">Mucormycosis agent</name>
    <name type="synonym">Calyptromyces circinelloides</name>
    <dbReference type="NCBI Taxonomy" id="1220926"/>
    <lineage>
        <taxon>Eukaryota</taxon>
        <taxon>Fungi</taxon>
        <taxon>Fungi incertae sedis</taxon>
        <taxon>Mucoromycota</taxon>
        <taxon>Mucoromycotina</taxon>
        <taxon>Mucoromycetes</taxon>
        <taxon>Mucorales</taxon>
        <taxon>Mucorineae</taxon>
        <taxon>Mucoraceae</taxon>
        <taxon>Mucor</taxon>
    </lineage>
</organism>
<dbReference type="GO" id="GO:0006574">
    <property type="term" value="P:L-valine catabolic process"/>
    <property type="evidence" value="ECO:0007669"/>
    <property type="project" value="TreeGrafter"/>
</dbReference>
<evidence type="ECO:0000313" key="6">
    <source>
        <dbReference type="Proteomes" id="UP000014254"/>
    </source>
</evidence>
<dbReference type="Pfam" id="PF16113">
    <property type="entry name" value="ECH_2"/>
    <property type="match status" value="1"/>
</dbReference>
<name>S2JBV4_MUCC1</name>
<dbReference type="Proteomes" id="UP000014254">
    <property type="component" value="Unassembled WGS sequence"/>
</dbReference>
<accession>S2JBV4</accession>
<dbReference type="InParanoid" id="S2JBV4"/>
<dbReference type="SUPFAM" id="SSF52096">
    <property type="entry name" value="ClpP/crotonase"/>
    <property type="match status" value="1"/>
</dbReference>
<dbReference type="Gene3D" id="3.90.226.10">
    <property type="entry name" value="2-enoyl-CoA Hydratase, Chain A, domain 1"/>
    <property type="match status" value="1"/>
</dbReference>